<feature type="transmembrane region" description="Helical" evidence="8">
    <location>
        <begin position="366"/>
        <end position="388"/>
    </location>
</feature>
<organism evidence="10 11">
    <name type="scientific">Solibacillus silvestris (strain StLB046)</name>
    <name type="common">Bacillus silvestris</name>
    <dbReference type="NCBI Taxonomy" id="1002809"/>
    <lineage>
        <taxon>Bacteria</taxon>
        <taxon>Bacillati</taxon>
        <taxon>Bacillota</taxon>
        <taxon>Bacilli</taxon>
        <taxon>Bacillales</taxon>
        <taxon>Caryophanaceae</taxon>
        <taxon>Solibacillus</taxon>
    </lineage>
</organism>
<dbReference type="Pfam" id="PF00482">
    <property type="entry name" value="T2SSF"/>
    <property type="match status" value="2"/>
</dbReference>
<dbReference type="EMBL" id="AP012157">
    <property type="protein sequence ID" value="BAK18077.1"/>
    <property type="molecule type" value="Genomic_DNA"/>
</dbReference>
<proteinExistence type="inferred from homology"/>
<evidence type="ECO:0000256" key="2">
    <source>
        <dbReference type="ARBA" id="ARBA00005745"/>
    </source>
</evidence>
<dbReference type="Gene3D" id="1.20.81.30">
    <property type="entry name" value="Type II secretion system (T2SS), domain F"/>
    <property type="match status" value="2"/>
</dbReference>
<accession>F2F447</accession>
<name>F2F447_SOLSS</name>
<evidence type="ECO:0000256" key="5">
    <source>
        <dbReference type="ARBA" id="ARBA00022692"/>
    </source>
</evidence>
<keyword evidence="3" id="KW-1003">Cell membrane</keyword>
<keyword evidence="11" id="KW-1185">Reference proteome</keyword>
<feature type="domain" description="Type II secretion system protein GspF" evidence="9">
    <location>
        <begin position="262"/>
        <end position="383"/>
    </location>
</feature>
<dbReference type="InterPro" id="IPR042094">
    <property type="entry name" value="T2SS_GspF_sf"/>
</dbReference>
<dbReference type="GO" id="GO:0005886">
    <property type="term" value="C:plasma membrane"/>
    <property type="evidence" value="ECO:0007669"/>
    <property type="project" value="UniProtKB-SubCell"/>
</dbReference>
<sequence length="391" mass="43749">MGVTQKGTIDASNKTAAITKLREKGINPREIEESKSILHMDIKLGSGKIKTQDFVIYCRQFATLIRAGVSLVEATNILAKQSTSKPLKKALEKVEEDVRAGIPFSDAVQKHPKVFPELFVNMMRSGEATGNIDDTLDRLANSYEKSFRLIKKVQSTLTYPAMLLILIVVVVFFMLIFIVPTFVESFESMDAELPTLTVWTVALGEWLRKYWWLPIGAVVISATVFQHLYRNNKQFNYTVHYMLLKMPIFGPLLQKTAIARLTRNLSSLFSSAVPILHALTISQKVSGNPVVGKVVLDARASLEKGSTLTEPLEKSWIFPPMVTSMTRIGESTGSLDYMLEKIADFYEEEVDRNVDTLKSLIEPLMIVLLAGAVGIIVAAIFMPMFSLYEQM</sequence>
<dbReference type="PRINTS" id="PR00812">
    <property type="entry name" value="BCTERIALGSPF"/>
</dbReference>
<evidence type="ECO:0000259" key="9">
    <source>
        <dbReference type="Pfam" id="PF00482"/>
    </source>
</evidence>
<evidence type="ECO:0000256" key="7">
    <source>
        <dbReference type="ARBA" id="ARBA00023136"/>
    </source>
</evidence>
<evidence type="ECO:0000256" key="4">
    <source>
        <dbReference type="ARBA" id="ARBA00022519"/>
    </source>
</evidence>
<dbReference type="FunFam" id="1.20.81.30:FF:000001">
    <property type="entry name" value="Type II secretion system protein F"/>
    <property type="match status" value="2"/>
</dbReference>
<keyword evidence="7 8" id="KW-0472">Membrane</keyword>
<dbReference type="Proteomes" id="UP000006691">
    <property type="component" value="Chromosome"/>
</dbReference>
<keyword evidence="5 8" id="KW-0812">Transmembrane</keyword>
<dbReference type="PANTHER" id="PTHR30012">
    <property type="entry name" value="GENERAL SECRETION PATHWAY PROTEIN"/>
    <property type="match status" value="1"/>
</dbReference>
<reference evidence="11" key="1">
    <citation type="submission" date="2011-04" db="EMBL/GenBank/DDBJ databases">
        <title>Genome sequence of Solibacillus silvestris StLB046.</title>
        <authorList>
            <person name="Morohoshi T."/>
            <person name="Someya N."/>
            <person name="Ikeda T."/>
        </authorList>
    </citation>
    <scope>NUCLEOTIDE SEQUENCE [LARGE SCALE GENOMIC DNA]</scope>
    <source>
        <strain evidence="11">StLB046</strain>
    </source>
</reference>
<protein>
    <submittedName>
        <fullName evidence="10">Type II secretory pathway, component PulF</fullName>
    </submittedName>
</protein>
<comment type="subcellular location">
    <subcellularLocation>
        <location evidence="1">Cell inner membrane</location>
        <topology evidence="1">Multi-pass membrane protein</topology>
    </subcellularLocation>
</comment>
<evidence type="ECO:0000256" key="1">
    <source>
        <dbReference type="ARBA" id="ARBA00004429"/>
    </source>
</evidence>
<dbReference type="HOGENOM" id="CLU_035032_2_1_9"/>
<feature type="domain" description="Type II secretion system protein GspF" evidence="9">
    <location>
        <begin position="57"/>
        <end position="180"/>
    </location>
</feature>
<evidence type="ECO:0000313" key="11">
    <source>
        <dbReference type="Proteomes" id="UP000006691"/>
    </source>
</evidence>
<evidence type="ECO:0000256" key="8">
    <source>
        <dbReference type="SAM" id="Phobius"/>
    </source>
</evidence>
<evidence type="ECO:0000256" key="3">
    <source>
        <dbReference type="ARBA" id="ARBA00022475"/>
    </source>
</evidence>
<dbReference type="PATRIC" id="fig|1002809.3.peg.3702"/>
<dbReference type="STRING" id="1002809.SSIL_3654"/>
<comment type="similarity">
    <text evidence="2">Belongs to the GSP F family.</text>
</comment>
<evidence type="ECO:0000313" key="10">
    <source>
        <dbReference type="EMBL" id="BAK18077.1"/>
    </source>
</evidence>
<gene>
    <name evidence="10" type="ordered locus">SSIL_3654</name>
</gene>
<keyword evidence="4" id="KW-0997">Cell inner membrane</keyword>
<dbReference type="InterPro" id="IPR018076">
    <property type="entry name" value="T2SS_GspF_dom"/>
</dbReference>
<keyword evidence="6 8" id="KW-1133">Transmembrane helix</keyword>
<feature type="transmembrane region" description="Helical" evidence="8">
    <location>
        <begin position="210"/>
        <end position="229"/>
    </location>
</feature>
<feature type="transmembrane region" description="Helical" evidence="8">
    <location>
        <begin position="157"/>
        <end position="179"/>
    </location>
</feature>
<dbReference type="KEGG" id="siv:SSIL_3654"/>
<dbReference type="InterPro" id="IPR003004">
    <property type="entry name" value="GspF/PilC"/>
</dbReference>
<dbReference type="AlphaFoldDB" id="F2F447"/>
<dbReference type="eggNOG" id="COG1459">
    <property type="taxonomic scope" value="Bacteria"/>
</dbReference>
<reference evidence="10 11" key="2">
    <citation type="journal article" date="2012" name="J. Biosci. Bioeng.">
        <title>Complete genome sequence and characterization of the N-acylhomoserine lactone-degrading gene of the potato leaf-associated Solibacillus silvestris.</title>
        <authorList>
            <person name="Morohoshi T."/>
            <person name="Tominaga Y."/>
            <person name="Someya N."/>
            <person name="Ikeda T."/>
        </authorList>
    </citation>
    <scope>NUCLEOTIDE SEQUENCE [LARGE SCALE GENOMIC DNA]</scope>
    <source>
        <strain evidence="10 11">StLB046</strain>
    </source>
</reference>
<dbReference type="PANTHER" id="PTHR30012:SF0">
    <property type="entry name" value="TYPE II SECRETION SYSTEM PROTEIN F-RELATED"/>
    <property type="match status" value="1"/>
</dbReference>
<evidence type="ECO:0000256" key="6">
    <source>
        <dbReference type="ARBA" id="ARBA00022989"/>
    </source>
</evidence>